<dbReference type="RefSeq" id="WP_019597853.1">
    <property type="nucleotide sequence ID" value="NZ_FNQC01000033.1"/>
</dbReference>
<keyword evidence="3" id="KW-1185">Reference proteome</keyword>
<dbReference type="PROSITE" id="PS51257">
    <property type="entry name" value="PROKAR_LIPOPROTEIN"/>
    <property type="match status" value="1"/>
</dbReference>
<name>A0A1H3U8Q1_9BACT</name>
<protein>
    <recommendedName>
        <fullName evidence="4">Lipoprotein</fullName>
    </recommendedName>
</protein>
<keyword evidence="1" id="KW-0732">Signal</keyword>
<dbReference type="EMBL" id="FNQC01000033">
    <property type="protein sequence ID" value="SDZ58175.1"/>
    <property type="molecule type" value="Genomic_DNA"/>
</dbReference>
<comment type="caution">
    <text evidence="2">The sequence shown here is derived from an EMBL/GenBank/DDBJ whole genome shotgun (WGS) entry which is preliminary data.</text>
</comment>
<dbReference type="Proteomes" id="UP000199663">
    <property type="component" value="Unassembled WGS sequence"/>
</dbReference>
<gene>
    <name evidence="2" type="ORF">SAMN05444412_1337</name>
</gene>
<reference evidence="2 3" key="1">
    <citation type="submission" date="2016-10" db="EMBL/GenBank/DDBJ databases">
        <authorList>
            <person name="Varghese N."/>
            <person name="Submissions S."/>
        </authorList>
    </citation>
    <scope>NUCLEOTIDE SEQUENCE [LARGE SCALE GENOMIC DNA]</scope>
    <source>
        <strain evidence="2 3">DSM 17997</strain>
    </source>
</reference>
<evidence type="ECO:0008006" key="4">
    <source>
        <dbReference type="Google" id="ProtNLM"/>
    </source>
</evidence>
<organism evidence="2 3">
    <name type="scientific">Rhodonellum ikkaensis</name>
    <dbReference type="NCBI Taxonomy" id="336829"/>
    <lineage>
        <taxon>Bacteria</taxon>
        <taxon>Pseudomonadati</taxon>
        <taxon>Bacteroidota</taxon>
        <taxon>Cytophagia</taxon>
        <taxon>Cytophagales</taxon>
        <taxon>Cytophagaceae</taxon>
        <taxon>Rhodonellum</taxon>
    </lineage>
</organism>
<sequence>MKKKLKDKKILLPLIALLFIFFSCENNELDNNIRPLLNEKFNGKYEILSSISKAAVDLNNDGIESTNLLDENSMILFSTIEIRIPYKEERFFTEKEFVFSEFWPTENEQRLKTNEIITVYNTRFYNFYYDLYGNTLIGEFKDDLSSATFRKNITEDGKNTLIELKSIELLEDETIKVTVVRKLYTMNGWITAEIESLYKRFTPTT</sequence>
<feature type="signal peptide" evidence="1">
    <location>
        <begin position="1"/>
        <end position="26"/>
    </location>
</feature>
<evidence type="ECO:0000313" key="2">
    <source>
        <dbReference type="EMBL" id="SDZ58175.1"/>
    </source>
</evidence>
<evidence type="ECO:0000256" key="1">
    <source>
        <dbReference type="SAM" id="SignalP"/>
    </source>
</evidence>
<accession>A0A1H3U8Q1</accession>
<evidence type="ECO:0000313" key="3">
    <source>
        <dbReference type="Proteomes" id="UP000199663"/>
    </source>
</evidence>
<feature type="chain" id="PRO_5046096287" description="Lipoprotein" evidence="1">
    <location>
        <begin position="27"/>
        <end position="205"/>
    </location>
</feature>
<proteinExistence type="predicted"/>